<feature type="coiled-coil region" evidence="1">
    <location>
        <begin position="25"/>
        <end position="94"/>
    </location>
</feature>
<evidence type="ECO:0000256" key="1">
    <source>
        <dbReference type="SAM" id="Coils"/>
    </source>
</evidence>
<protein>
    <submittedName>
        <fullName evidence="2">Uncharacterized protein</fullName>
    </submittedName>
</protein>
<sequence length="175" mass="19205">MMDTAVVTTDLDRLAARVEKAAAIVQDLRFKLAQYEKAQAEMETEKATLESRMKQLEEQKASLEDGLQSLQAEKSALEKAGAEARALLAQAEADKATLHAGQTELSATLTTVEGEKSELARQLEETVAKLQGNDPTALVSEVAALKKEQREWTAERKDVAARIDVLLKKLERIDA</sequence>
<gene>
    <name evidence="2" type="ORF">HZA61_00545</name>
</gene>
<evidence type="ECO:0000313" key="3">
    <source>
        <dbReference type="Proteomes" id="UP000696931"/>
    </source>
</evidence>
<accession>A0A933W728</accession>
<name>A0A933W728_UNCEI</name>
<dbReference type="SUPFAM" id="SSF90257">
    <property type="entry name" value="Myosin rod fragments"/>
    <property type="match status" value="1"/>
</dbReference>
<dbReference type="EMBL" id="JACRIW010000005">
    <property type="protein sequence ID" value="MBI5167952.1"/>
    <property type="molecule type" value="Genomic_DNA"/>
</dbReference>
<dbReference type="AlphaFoldDB" id="A0A933W728"/>
<keyword evidence="1" id="KW-0175">Coiled coil</keyword>
<evidence type="ECO:0000313" key="2">
    <source>
        <dbReference type="EMBL" id="MBI5167952.1"/>
    </source>
</evidence>
<dbReference type="Proteomes" id="UP000696931">
    <property type="component" value="Unassembled WGS sequence"/>
</dbReference>
<dbReference type="Gene3D" id="1.10.287.1490">
    <property type="match status" value="1"/>
</dbReference>
<reference evidence="2" key="1">
    <citation type="submission" date="2020-07" db="EMBL/GenBank/DDBJ databases">
        <title>Huge and variable diversity of episymbiotic CPR bacteria and DPANN archaea in groundwater ecosystems.</title>
        <authorList>
            <person name="He C.Y."/>
            <person name="Keren R."/>
            <person name="Whittaker M."/>
            <person name="Farag I.F."/>
            <person name="Doudna J."/>
            <person name="Cate J.H.D."/>
            <person name="Banfield J.F."/>
        </authorList>
    </citation>
    <scope>NUCLEOTIDE SEQUENCE</scope>
    <source>
        <strain evidence="2">NC_groundwater_1813_Pr3_B-0.1um_71_17</strain>
    </source>
</reference>
<proteinExistence type="predicted"/>
<comment type="caution">
    <text evidence="2">The sequence shown here is derived from an EMBL/GenBank/DDBJ whole genome shotgun (WGS) entry which is preliminary data.</text>
</comment>
<organism evidence="2 3">
    <name type="scientific">Eiseniibacteriota bacterium</name>
    <dbReference type="NCBI Taxonomy" id="2212470"/>
    <lineage>
        <taxon>Bacteria</taxon>
        <taxon>Candidatus Eiseniibacteriota</taxon>
    </lineage>
</organism>